<evidence type="ECO:0000313" key="1">
    <source>
        <dbReference type="EMBL" id="KAG0578132.1"/>
    </source>
</evidence>
<protein>
    <submittedName>
        <fullName evidence="1">Uncharacterized protein</fullName>
    </submittedName>
</protein>
<dbReference type="Proteomes" id="UP000822688">
    <property type="component" value="Chromosome 4"/>
</dbReference>
<reference evidence="1" key="1">
    <citation type="submission" date="2020-06" db="EMBL/GenBank/DDBJ databases">
        <title>WGS assembly of Ceratodon purpureus strain R40.</title>
        <authorList>
            <person name="Carey S.B."/>
            <person name="Jenkins J."/>
            <person name="Shu S."/>
            <person name="Lovell J.T."/>
            <person name="Sreedasyam A."/>
            <person name="Maumus F."/>
            <person name="Tiley G.P."/>
            <person name="Fernandez-Pozo N."/>
            <person name="Barry K."/>
            <person name="Chen C."/>
            <person name="Wang M."/>
            <person name="Lipzen A."/>
            <person name="Daum C."/>
            <person name="Saski C.A."/>
            <person name="Payton A.C."/>
            <person name="Mcbreen J.C."/>
            <person name="Conrad R.E."/>
            <person name="Kollar L.M."/>
            <person name="Olsson S."/>
            <person name="Huttunen S."/>
            <person name="Landis J.B."/>
            <person name="Wickett N.J."/>
            <person name="Johnson M.G."/>
            <person name="Rensing S.A."/>
            <person name="Grimwood J."/>
            <person name="Schmutz J."/>
            <person name="Mcdaniel S.F."/>
        </authorList>
    </citation>
    <scope>NUCLEOTIDE SEQUENCE</scope>
    <source>
        <strain evidence="1">R40</strain>
    </source>
</reference>
<accession>A0A8T0I3R2</accession>
<dbReference type="EMBL" id="CM026424">
    <property type="protein sequence ID" value="KAG0578132.1"/>
    <property type="molecule type" value="Genomic_DNA"/>
</dbReference>
<sequence>MGSLEVPSTSLAFPRSEFELVILTRSLGHDYMFPVVKVSFRKCCLALRTSFLVGILSFLRIRFVSGLGGLCLDVASSDDFLRFFRISYLIRYMYITDFILEDFLAS</sequence>
<proteinExistence type="predicted"/>
<name>A0A8T0I3R2_CERPU</name>
<comment type="caution">
    <text evidence="1">The sequence shown here is derived from an EMBL/GenBank/DDBJ whole genome shotgun (WGS) entry which is preliminary data.</text>
</comment>
<keyword evidence="2" id="KW-1185">Reference proteome</keyword>
<evidence type="ECO:0000313" key="2">
    <source>
        <dbReference type="Proteomes" id="UP000822688"/>
    </source>
</evidence>
<gene>
    <name evidence="1" type="ORF">KC19_4G000400</name>
</gene>
<organism evidence="1 2">
    <name type="scientific">Ceratodon purpureus</name>
    <name type="common">Fire moss</name>
    <name type="synonym">Dicranum purpureum</name>
    <dbReference type="NCBI Taxonomy" id="3225"/>
    <lineage>
        <taxon>Eukaryota</taxon>
        <taxon>Viridiplantae</taxon>
        <taxon>Streptophyta</taxon>
        <taxon>Embryophyta</taxon>
        <taxon>Bryophyta</taxon>
        <taxon>Bryophytina</taxon>
        <taxon>Bryopsida</taxon>
        <taxon>Dicranidae</taxon>
        <taxon>Pseudoditrichales</taxon>
        <taxon>Ditrichaceae</taxon>
        <taxon>Ceratodon</taxon>
    </lineage>
</organism>
<dbReference type="AlphaFoldDB" id="A0A8T0I3R2"/>